<proteinExistence type="predicted"/>
<evidence type="ECO:0000313" key="2">
    <source>
        <dbReference type="Proteomes" id="UP000827872"/>
    </source>
</evidence>
<comment type="caution">
    <text evidence="1">The sequence shown here is derived from an EMBL/GenBank/DDBJ whole genome shotgun (WGS) entry which is preliminary data.</text>
</comment>
<evidence type="ECO:0000313" key="1">
    <source>
        <dbReference type="EMBL" id="KAH7999628.1"/>
    </source>
</evidence>
<reference evidence="1" key="1">
    <citation type="submission" date="2021-08" db="EMBL/GenBank/DDBJ databases">
        <title>The first chromosome-level gecko genome reveals the dynamic sex chromosomes of Neotropical dwarf geckos (Sphaerodactylidae: Sphaerodactylus).</title>
        <authorList>
            <person name="Pinto B.J."/>
            <person name="Keating S.E."/>
            <person name="Gamble T."/>
        </authorList>
    </citation>
    <scope>NUCLEOTIDE SEQUENCE</scope>
    <source>
        <strain evidence="1">TG3544</strain>
    </source>
</reference>
<keyword evidence="2" id="KW-1185">Reference proteome</keyword>
<organism evidence="1 2">
    <name type="scientific">Sphaerodactylus townsendi</name>
    <dbReference type="NCBI Taxonomy" id="933632"/>
    <lineage>
        <taxon>Eukaryota</taxon>
        <taxon>Metazoa</taxon>
        <taxon>Chordata</taxon>
        <taxon>Craniata</taxon>
        <taxon>Vertebrata</taxon>
        <taxon>Euteleostomi</taxon>
        <taxon>Lepidosauria</taxon>
        <taxon>Squamata</taxon>
        <taxon>Bifurcata</taxon>
        <taxon>Gekkota</taxon>
        <taxon>Sphaerodactylidae</taxon>
        <taxon>Sphaerodactylus</taxon>
    </lineage>
</organism>
<accession>A0ACB8F2N5</accession>
<protein>
    <submittedName>
        <fullName evidence="1">Uncharacterized protein</fullName>
    </submittedName>
</protein>
<dbReference type="EMBL" id="CM037618">
    <property type="protein sequence ID" value="KAH7999628.1"/>
    <property type="molecule type" value="Genomic_DNA"/>
</dbReference>
<gene>
    <name evidence="1" type="ORF">K3G42_016027</name>
</gene>
<sequence>MNIARRSRIASAAAAARCRQGLFPAAERGGQEALIAAALEQQEIRRFLAQGEQGGRACGRPSSARRAEEEVLGCAFLPHRQGAPGECDLSGRHWGSSRGRLPGNSCAAAANALPPLPPPPPPAARLLPASMAAKERQKSKVTKESVTLLPCFYFVELKAKALLWLLFVMMPQATPCLHFGFF</sequence>
<dbReference type="Proteomes" id="UP000827872">
    <property type="component" value="Linkage Group LG05"/>
</dbReference>
<name>A0ACB8F2N5_9SAUR</name>